<dbReference type="GO" id="GO:0016491">
    <property type="term" value="F:oxidoreductase activity"/>
    <property type="evidence" value="ECO:0007669"/>
    <property type="project" value="UniProtKB-KW"/>
</dbReference>
<dbReference type="OrthoDB" id="9801699at2"/>
<feature type="domain" description="FAD/NAD(P)-binding" evidence="3">
    <location>
        <begin position="5"/>
        <end position="307"/>
    </location>
</feature>
<dbReference type="Proteomes" id="UP000198784">
    <property type="component" value="Unassembled WGS sequence"/>
</dbReference>
<evidence type="ECO:0000313" key="5">
    <source>
        <dbReference type="Proteomes" id="UP000198784"/>
    </source>
</evidence>
<sequence length="458" mass="49368">MAQPRVIIVGAGPSGVRCAETLVAAGLRPTVIDENRRDGGQIYRRQPDNFTRPYAKLYGTEAGRAQSLHESFDALRDKVDYLPETLAWNIFDNKLHVVRNEVSSAMPYDALIICSGATDRLMPVKGWHYAGTYSLGASQIALKAQACAIGRQIVFLGTGPLLYLVASQYIKAGANVAAVLDTSPLMRRVMALPKLLARPSVLLNGLGLVAGIKRAGVPVLTGITPVEIKGESESGVQSVLIRDSRGNERSFQCDAVAMGYHLRPETQLADLARCAFRFEQETRQWLPEVDEDGRSSVPGVYLAGDGMRVLGADAAEIGGRLAAMAVLTDLRLKVSDEELQGLRAEQASMERFRQGLAQAFPWPAEQAAQLPDEAIVCRCEAITAGELRHVVCGMGAQEANRAKAFSRVGMGRCQGRYCGHAGAEVIAHAAGVPVEQVGRLRGQAPVKPLSIAVREEQE</sequence>
<dbReference type="PRINTS" id="PR00368">
    <property type="entry name" value="FADPNR"/>
</dbReference>
<dbReference type="PIRSF" id="PIRSF037495">
    <property type="entry name" value="Opine_OX_OoxA/HcnB"/>
    <property type="match status" value="1"/>
</dbReference>
<evidence type="ECO:0000259" key="3">
    <source>
        <dbReference type="Pfam" id="PF07992"/>
    </source>
</evidence>
<dbReference type="InterPro" id="IPR007419">
    <property type="entry name" value="BFD-like_2Fe2S-bd_dom"/>
</dbReference>
<evidence type="ECO:0000259" key="2">
    <source>
        <dbReference type="Pfam" id="PF04324"/>
    </source>
</evidence>
<dbReference type="Gene3D" id="1.10.10.1100">
    <property type="entry name" value="BFD-like [2Fe-2S]-binding domain"/>
    <property type="match status" value="1"/>
</dbReference>
<reference evidence="5" key="1">
    <citation type="submission" date="2016-10" db="EMBL/GenBank/DDBJ databases">
        <authorList>
            <person name="Varghese N."/>
            <person name="Submissions S."/>
        </authorList>
    </citation>
    <scope>NUCLEOTIDE SEQUENCE [LARGE SCALE GENOMIC DNA]</scope>
    <source>
        <strain evidence="5">DSM 17834</strain>
    </source>
</reference>
<evidence type="ECO:0000313" key="4">
    <source>
        <dbReference type="EMBL" id="SFO98439.1"/>
    </source>
</evidence>
<proteinExistence type="predicted"/>
<accession>A0A1I5LM21</accession>
<dbReference type="InterPro" id="IPR051691">
    <property type="entry name" value="Metab_Enz_Cyan_OpOx_G3PDH"/>
</dbReference>
<name>A0A1I5LM21_9PSED</name>
<dbReference type="EMBL" id="FOWX01000003">
    <property type="protein sequence ID" value="SFO98439.1"/>
    <property type="molecule type" value="Genomic_DNA"/>
</dbReference>
<dbReference type="PANTHER" id="PTHR42949:SF3">
    <property type="entry name" value="ANAEROBIC GLYCEROL-3-PHOSPHATE DEHYDROGENASE SUBUNIT B"/>
    <property type="match status" value="1"/>
</dbReference>
<organism evidence="4 5">
    <name type="scientific">Pseudomonas borbori</name>
    <dbReference type="NCBI Taxonomy" id="289003"/>
    <lineage>
        <taxon>Bacteria</taxon>
        <taxon>Pseudomonadati</taxon>
        <taxon>Pseudomonadota</taxon>
        <taxon>Gammaproteobacteria</taxon>
        <taxon>Pseudomonadales</taxon>
        <taxon>Pseudomonadaceae</taxon>
        <taxon>Pseudomonas</taxon>
    </lineage>
</organism>
<dbReference type="InterPro" id="IPR036188">
    <property type="entry name" value="FAD/NAD-bd_sf"/>
</dbReference>
<dbReference type="PRINTS" id="PR00469">
    <property type="entry name" value="PNDRDTASEII"/>
</dbReference>
<keyword evidence="1" id="KW-0560">Oxidoreductase</keyword>
<dbReference type="RefSeq" id="WP_090497761.1">
    <property type="nucleotide sequence ID" value="NZ_FOWX01000003.1"/>
</dbReference>
<protein>
    <submittedName>
        <fullName evidence="4">NADPH-dependent 2,4-dienoyl-CoA reductase, sulfur reductase</fullName>
    </submittedName>
</protein>
<evidence type="ECO:0000256" key="1">
    <source>
        <dbReference type="ARBA" id="ARBA00023002"/>
    </source>
</evidence>
<feature type="domain" description="BFD-like [2Fe-2S]-binding" evidence="2">
    <location>
        <begin position="375"/>
        <end position="427"/>
    </location>
</feature>
<dbReference type="PANTHER" id="PTHR42949">
    <property type="entry name" value="ANAEROBIC GLYCEROL-3-PHOSPHATE DEHYDROGENASE SUBUNIT B"/>
    <property type="match status" value="1"/>
</dbReference>
<dbReference type="InterPro" id="IPR023753">
    <property type="entry name" value="FAD/NAD-binding_dom"/>
</dbReference>
<keyword evidence="5" id="KW-1185">Reference proteome</keyword>
<dbReference type="Gene3D" id="3.50.50.60">
    <property type="entry name" value="FAD/NAD(P)-binding domain"/>
    <property type="match status" value="3"/>
</dbReference>
<dbReference type="InterPro" id="IPR017224">
    <property type="entry name" value="Opine_Oxase_asu/HCN_bsu"/>
</dbReference>
<dbReference type="Pfam" id="PF04324">
    <property type="entry name" value="Fer2_BFD"/>
    <property type="match status" value="1"/>
</dbReference>
<dbReference type="SUPFAM" id="SSF51905">
    <property type="entry name" value="FAD/NAD(P)-binding domain"/>
    <property type="match status" value="1"/>
</dbReference>
<dbReference type="STRING" id="289003.SAMN05216190_103132"/>
<dbReference type="Pfam" id="PF07992">
    <property type="entry name" value="Pyr_redox_2"/>
    <property type="match status" value="1"/>
</dbReference>
<dbReference type="InterPro" id="IPR041854">
    <property type="entry name" value="BFD-like_2Fe2S-bd_dom_sf"/>
</dbReference>
<dbReference type="AlphaFoldDB" id="A0A1I5LM21"/>
<gene>
    <name evidence="4" type="ORF">SAMN05216190_103132</name>
</gene>
<dbReference type="CDD" id="cd19946">
    <property type="entry name" value="GlpA-like_Fer2_BFD-like"/>
    <property type="match status" value="1"/>
</dbReference>